<evidence type="ECO:0000259" key="1">
    <source>
        <dbReference type="Pfam" id="PF05099"/>
    </source>
</evidence>
<dbReference type="CDD" id="cd07177">
    <property type="entry name" value="terB_like"/>
    <property type="match status" value="1"/>
</dbReference>
<accession>A0ABT2JR61</accession>
<dbReference type="Proteomes" id="UP001156389">
    <property type="component" value="Unassembled WGS sequence"/>
</dbReference>
<gene>
    <name evidence="2" type="ORF">LHJ74_10625</name>
</gene>
<feature type="domain" description="Co-chaperone DjlA N-terminal" evidence="1">
    <location>
        <begin position="93"/>
        <end position="215"/>
    </location>
</feature>
<proteinExistence type="predicted"/>
<comment type="caution">
    <text evidence="2">The sequence shown here is derived from an EMBL/GenBank/DDBJ whole genome shotgun (WGS) entry which is preliminary data.</text>
</comment>
<dbReference type="RefSeq" id="WP_260217872.1">
    <property type="nucleotide sequence ID" value="NZ_JAJAGO010000004.1"/>
</dbReference>
<dbReference type="InterPro" id="IPR029024">
    <property type="entry name" value="TerB-like"/>
</dbReference>
<dbReference type="EMBL" id="JAJAGO010000004">
    <property type="protein sequence ID" value="MCT2590360.1"/>
    <property type="molecule type" value="Genomic_DNA"/>
</dbReference>
<protein>
    <submittedName>
        <fullName evidence="2">TerB family tellurite resistance protein</fullName>
    </submittedName>
</protein>
<keyword evidence="3" id="KW-1185">Reference proteome</keyword>
<dbReference type="InterPro" id="IPR007791">
    <property type="entry name" value="DjlA_N"/>
</dbReference>
<name>A0ABT2JR61_9ACTN</name>
<sequence>MLSRGGRGWSPRVAGIRTRWRTVDDGEFFCPGCGGDRNYRRRTGRRRFVLLGVPLLPRGTAGPVAECASCRAHFGIECLDGPTTQRLSTMLRDAVHSVALSVLAAGGTEASASRGAAVEMVRAAGFPDCTEEQLLTLLAALHADQGTAGDDAAQAELRGALHPLAPHLAAAGREALLLQGASVALADGPYQPAEREVLETVGQALTIRPEDTERLLAAARTLS</sequence>
<evidence type="ECO:0000313" key="3">
    <source>
        <dbReference type="Proteomes" id="UP001156389"/>
    </source>
</evidence>
<dbReference type="SUPFAM" id="SSF158682">
    <property type="entry name" value="TerB-like"/>
    <property type="match status" value="1"/>
</dbReference>
<reference evidence="2 3" key="1">
    <citation type="submission" date="2021-10" db="EMBL/GenBank/DDBJ databases">
        <title>Streptomyces gossypii sp. nov., isolated from soil collected from cotton field.</title>
        <authorList>
            <person name="Ge X."/>
            <person name="Chen X."/>
            <person name="Liu W."/>
        </authorList>
    </citation>
    <scope>NUCLEOTIDE SEQUENCE [LARGE SCALE GENOMIC DNA]</scope>
    <source>
        <strain evidence="2 3">N2-109</strain>
    </source>
</reference>
<dbReference type="Pfam" id="PF05099">
    <property type="entry name" value="TerB"/>
    <property type="match status" value="1"/>
</dbReference>
<evidence type="ECO:0000313" key="2">
    <source>
        <dbReference type="EMBL" id="MCT2590360.1"/>
    </source>
</evidence>
<organism evidence="2 3">
    <name type="scientific">Streptomyces gossypii</name>
    <dbReference type="NCBI Taxonomy" id="2883101"/>
    <lineage>
        <taxon>Bacteria</taxon>
        <taxon>Bacillati</taxon>
        <taxon>Actinomycetota</taxon>
        <taxon>Actinomycetes</taxon>
        <taxon>Kitasatosporales</taxon>
        <taxon>Streptomycetaceae</taxon>
        <taxon>Streptomyces</taxon>
    </lineage>
</organism>
<dbReference type="Gene3D" id="1.10.3680.10">
    <property type="entry name" value="TerB-like"/>
    <property type="match status" value="1"/>
</dbReference>